<dbReference type="EMBL" id="AP027735">
    <property type="protein sequence ID" value="BDZ57843.1"/>
    <property type="molecule type" value="Genomic_DNA"/>
</dbReference>
<proteinExistence type="predicted"/>
<evidence type="ECO:0000259" key="1">
    <source>
        <dbReference type="Pfam" id="PF18305"/>
    </source>
</evidence>
<dbReference type="InterPro" id="IPR044876">
    <property type="entry name" value="HRDC_dom_sf"/>
</dbReference>
<dbReference type="Pfam" id="PF18305">
    <property type="entry name" value="DNA_pol_A_exoN"/>
    <property type="match status" value="1"/>
</dbReference>
<gene>
    <name evidence="2" type="ORF">GCM10025872_15000</name>
</gene>
<dbReference type="Proteomes" id="UP001321421">
    <property type="component" value="Chromosome"/>
</dbReference>
<dbReference type="Gene3D" id="1.10.150.80">
    <property type="entry name" value="HRDC domain"/>
    <property type="match status" value="1"/>
</dbReference>
<keyword evidence="3" id="KW-1185">Reference proteome</keyword>
<protein>
    <recommendedName>
        <fullName evidence="1">3'-5' exonuclease C-terminal domain-containing protein</fullName>
    </recommendedName>
</protein>
<organism evidence="2 3">
    <name type="scientific">Barrientosiimonas endolithica</name>
    <dbReference type="NCBI Taxonomy" id="1535208"/>
    <lineage>
        <taxon>Bacteria</taxon>
        <taxon>Bacillati</taxon>
        <taxon>Actinomycetota</taxon>
        <taxon>Actinomycetes</taxon>
        <taxon>Micrococcales</taxon>
        <taxon>Dermacoccaceae</taxon>
        <taxon>Barrientosiimonas</taxon>
    </lineage>
</organism>
<reference evidence="3" key="1">
    <citation type="journal article" date="2019" name="Int. J. Syst. Evol. Microbiol.">
        <title>The Global Catalogue of Microorganisms (GCM) 10K type strain sequencing project: providing services to taxonomists for standard genome sequencing and annotation.</title>
        <authorList>
            <consortium name="The Broad Institute Genomics Platform"/>
            <consortium name="The Broad Institute Genome Sequencing Center for Infectious Disease"/>
            <person name="Wu L."/>
            <person name="Ma J."/>
        </authorList>
    </citation>
    <scope>NUCLEOTIDE SEQUENCE [LARGE SCALE GENOMIC DNA]</scope>
    <source>
        <strain evidence="3">NBRC 110608</strain>
    </source>
</reference>
<dbReference type="InterPro" id="IPR041605">
    <property type="entry name" value="Exo_C"/>
</dbReference>
<accession>A0ABM8HA98</accession>
<name>A0ABM8HA98_9MICO</name>
<evidence type="ECO:0000313" key="3">
    <source>
        <dbReference type="Proteomes" id="UP001321421"/>
    </source>
</evidence>
<sequence>MDAPGPRRRGGFRAALTELGARPWQVDLVVPVLLDAVRDHPDEEPAS</sequence>
<evidence type="ECO:0000313" key="2">
    <source>
        <dbReference type="EMBL" id="BDZ57843.1"/>
    </source>
</evidence>
<feature type="domain" description="3'-5' exonuclease C-terminal" evidence="1">
    <location>
        <begin position="9"/>
        <end position="36"/>
    </location>
</feature>